<evidence type="ECO:0000313" key="1">
    <source>
        <dbReference type="EMBL" id="AHJ10704.1"/>
    </source>
</evidence>
<dbReference type="RefSeq" id="YP_009005947.1">
    <property type="nucleotide sequence ID" value="NC_023566.1"/>
</dbReference>
<protein>
    <submittedName>
        <fullName evidence="1">Uncharacterized protein</fullName>
    </submittedName>
</protein>
<reference evidence="1 2" key="1">
    <citation type="journal article" date="2015" name="Microbiology">
        <title>Genomic and phenotypic characterization of Rhizobium gallicum phage vB_RglS_P106B.</title>
        <authorList>
            <person name="Halmillawewa A.P."/>
            <person name="Restrepo-Cordoba M."/>
            <person name="Yost C.K."/>
            <person name="Hynes M.F."/>
        </authorList>
    </citation>
    <scope>NUCLEOTIDE SEQUENCE [LARGE SCALE GENOMIC DNA]</scope>
</reference>
<dbReference type="Proteomes" id="UP000019367">
    <property type="component" value="Segment"/>
</dbReference>
<proteinExistence type="predicted"/>
<accession>W6E8K1</accession>
<evidence type="ECO:0000313" key="2">
    <source>
        <dbReference type="Proteomes" id="UP000019367"/>
    </source>
</evidence>
<dbReference type="EMBL" id="KF977490">
    <property type="protein sequence ID" value="AHJ10704.1"/>
    <property type="molecule type" value="Genomic_DNA"/>
</dbReference>
<keyword evidence="2" id="KW-1185">Reference proteome</keyword>
<organism evidence="1 2">
    <name type="scientific">Rhizobium phage vB_RglS_P106B</name>
    <dbReference type="NCBI Taxonomy" id="1458697"/>
    <lineage>
        <taxon>Viruses</taxon>
        <taxon>Duplodnaviria</taxon>
        <taxon>Heunggongvirae</taxon>
        <taxon>Uroviricota</taxon>
        <taxon>Caudoviricetes</taxon>
        <taxon>Rigallicvirus</taxon>
        <taxon>Rigallicvirus P106B</taxon>
    </lineage>
</organism>
<name>W6E8K1_9CAUD</name>
<gene>
    <name evidence="1" type="ORF">P106B_21</name>
</gene>
<dbReference type="GeneID" id="18502967"/>
<dbReference type="KEGG" id="vg:18502967"/>
<sequence>MIISRIEGTTRVCGKSQGYLGLPIRDETIIDTATGSVSNIMHTAWEPTPEEIEQIKNGAKVIVSLIGMNRNHLW</sequence>